<keyword evidence="1" id="KW-0812">Transmembrane</keyword>
<protein>
    <submittedName>
        <fullName evidence="2">Uncharacterized protein</fullName>
    </submittedName>
</protein>
<keyword evidence="1" id="KW-0472">Membrane</keyword>
<dbReference type="GeneID" id="32596420"/>
<proteinExistence type="predicted"/>
<evidence type="ECO:0000256" key="1">
    <source>
        <dbReference type="SAM" id="Phobius"/>
    </source>
</evidence>
<dbReference type="EMBL" id="CP030073">
    <property type="protein sequence ID" value="AWW38094.1"/>
    <property type="molecule type" value="Genomic_DNA"/>
</dbReference>
<organism evidence="2 3">
    <name type="scientific">Streptomyces cadmiisoli</name>
    <dbReference type="NCBI Taxonomy" id="2184053"/>
    <lineage>
        <taxon>Bacteria</taxon>
        <taxon>Bacillati</taxon>
        <taxon>Actinomycetota</taxon>
        <taxon>Actinomycetes</taxon>
        <taxon>Kitasatosporales</taxon>
        <taxon>Streptomycetaceae</taxon>
        <taxon>Streptomyces</taxon>
        <taxon>Streptomyces aurantiacus group</taxon>
    </lineage>
</organism>
<dbReference type="Proteomes" id="UP000249616">
    <property type="component" value="Chromosome"/>
</dbReference>
<reference evidence="2 3" key="1">
    <citation type="journal article" date="2019" name="Int. J. Syst. Evol. Microbiol.">
        <title>Streptomyces cadmiisoli sp. nov., a novel actinomycete isolated from cadmium-contaminated soil.</title>
        <authorList>
            <person name="Li K."/>
            <person name="Tang X."/>
            <person name="Zhao J."/>
            <person name="Guo Y."/>
            <person name="Tang Y."/>
            <person name="Gao J."/>
        </authorList>
    </citation>
    <scope>NUCLEOTIDE SEQUENCE [LARGE SCALE GENOMIC DNA]</scope>
    <source>
        <strain evidence="2 3">ZFG47</strain>
    </source>
</reference>
<keyword evidence="1" id="KW-1133">Transmembrane helix</keyword>
<evidence type="ECO:0000313" key="2">
    <source>
        <dbReference type="EMBL" id="AWW38094.1"/>
    </source>
</evidence>
<gene>
    <name evidence="2" type="ORF">DN051_16730</name>
</gene>
<sequence length="79" mass="8642">MRTGKYGISGWLVRRAAWCGRAVLVDVAVGMVLSGYLAAFSSYGYCAPLLSRCCSPRFRQGLKRLIRVCVAVVASRNAR</sequence>
<feature type="transmembrane region" description="Helical" evidence="1">
    <location>
        <begin position="21"/>
        <end position="45"/>
    </location>
</feature>
<dbReference type="RefSeq" id="WP_053759500.1">
    <property type="nucleotide sequence ID" value="NZ_CP030073.1"/>
</dbReference>
<evidence type="ECO:0000313" key="3">
    <source>
        <dbReference type="Proteomes" id="UP000249616"/>
    </source>
</evidence>
<accession>A0A2Z4IZG3</accession>
<dbReference type="KEGG" id="scad:DN051_16730"/>
<name>A0A2Z4IZG3_9ACTN</name>
<keyword evidence="3" id="KW-1185">Reference proteome</keyword>
<dbReference type="AlphaFoldDB" id="A0A2Z4IZG3"/>